<evidence type="ECO:0000313" key="11">
    <source>
        <dbReference type="Proteomes" id="UP000256329"/>
    </source>
</evidence>
<dbReference type="InterPro" id="IPR028098">
    <property type="entry name" value="Glyco_trans_4-like_N"/>
</dbReference>
<dbReference type="CDD" id="cd10792">
    <property type="entry name" value="GH57N_AmyC_like"/>
    <property type="match status" value="1"/>
</dbReference>
<comment type="similarity">
    <text evidence="1 5">Belongs to the glycosyl hydrolase 57 family.</text>
</comment>
<dbReference type="RefSeq" id="WP_115792037.1">
    <property type="nucleotide sequence ID" value="NZ_QSLN01000002.1"/>
</dbReference>
<dbReference type="SUPFAM" id="SSF88688">
    <property type="entry name" value="Families 57/38 glycoside transferase middle domain"/>
    <property type="match status" value="1"/>
</dbReference>
<dbReference type="SUPFAM" id="SSF88713">
    <property type="entry name" value="Glycoside hydrolase/deacetylase"/>
    <property type="match status" value="1"/>
</dbReference>
<dbReference type="EMBL" id="QSLN01000002">
    <property type="protein sequence ID" value="RDV84295.1"/>
    <property type="molecule type" value="Genomic_DNA"/>
</dbReference>
<feature type="domain" description="1,4-alpha-glucan branching enzyme C-terminal" evidence="8">
    <location>
        <begin position="422"/>
        <end position="522"/>
    </location>
</feature>
<feature type="active site" description="Nucleophile" evidence="3">
    <location>
        <position position="188"/>
    </location>
</feature>
<evidence type="ECO:0000259" key="7">
    <source>
        <dbReference type="Pfam" id="PF03065"/>
    </source>
</evidence>
<dbReference type="InterPro" id="IPR027291">
    <property type="entry name" value="Glyco_hydro_38_N_sf"/>
</dbReference>
<proteinExistence type="inferred from homology"/>
<feature type="domain" description="Glycosyl transferase family 1" evidence="6">
    <location>
        <begin position="734"/>
        <end position="887"/>
    </location>
</feature>
<sequence>MARGYLALVLHAHLPFVRHPEKERQLEENWLYQALNECYLPLLDLFHRLVKEKIPFRLTISLSPTLLSMLSDPLLMGRFEAYLERLLALASREKERTFGTPFYPLALFYEERLRRHSRLFADEWRRDLIGAFKQLREAGVLELITTCATHGYLPLIRGREARRAQIRTGLDHFAACFGFRPSGFWLPECGYTPGVDELLAEEGIRYFFLETHGILSASPPPPYGVYAPVLTPAGVAALGRDPDSSRQVWDRHVGYPGDYWYREYYRDIGYELPWDYLAPYLPSDAVRIDTGFKYYRITGREEKEPYRPEKAREKAAEHARHFWQQRSEQAEYLYRCLGRPPIIVAPYDAELFGHWWFEGPWWLEDLLRLGKTGEDGLLLATPFDYLQVHPPTHRTQLGLSSWGEGGYSRVWLNPTNDWIYRHTHRMEAKMTILCDLYPEAEGLRKRALNQAARELLLAQSSDWAFILYVGSTVEYARRRVEEHVTNFWRLVEGVLQERIEEAFLQQCEAKNNLFPWLDYRVYSRFWQRDGLRKPRLKVLFLSWEYPPRVVGGLGRHVYDLTRALARWDQDITVLTVGSPEVPAYEEIEGVKVHRVEVEGRDFLAWVENMNRAMVERMEQLKNQGESFDLLHGHDWMIAEAALWARSELGLPLVVTIHATEYGRHGGIYTPLQAFIHEREGHLAQAADLIVCCSEYMRREVSGLFGVKRDKIKVIPNGVDPKTLGVEGWRGPAPPSPKPLIVFLGRLVPEKGAQDLVKALPLIRKKIPGARLVLCGRGYYEEELRRCVQREGVEDCVTFAGFVDGRTREALLREAAVAVFPSHYEPFGIVALEAMAAQVPVVVGDTGGLAELVEHGVDGFKFPPGDYRLLARYVVELLRHRSLAEEFCRRAWLKVRSRYCWRHLAGVTLEVYNELLARKREVGGEKIATPSGDRQR</sequence>
<dbReference type="SUPFAM" id="SSF53756">
    <property type="entry name" value="UDP-Glycosyltransferase/glycogen phosphorylase"/>
    <property type="match status" value="1"/>
</dbReference>
<dbReference type="OrthoDB" id="9803279at2"/>
<dbReference type="InterPro" id="IPR015293">
    <property type="entry name" value="BE_C"/>
</dbReference>
<protein>
    <submittedName>
        <fullName evidence="10">DUF1957 domain-containing protein</fullName>
    </submittedName>
</protein>
<evidence type="ECO:0000259" key="8">
    <source>
        <dbReference type="Pfam" id="PF09210"/>
    </source>
</evidence>
<dbReference type="Proteomes" id="UP000256329">
    <property type="component" value="Unassembled WGS sequence"/>
</dbReference>
<feature type="binding site" evidence="4">
    <location>
        <position position="257"/>
    </location>
    <ligand>
        <name>substrate</name>
    </ligand>
</feature>
<evidence type="ECO:0000259" key="9">
    <source>
        <dbReference type="Pfam" id="PF13439"/>
    </source>
</evidence>
<gene>
    <name evidence="10" type="ORF">DXX99_03025</name>
</gene>
<dbReference type="GO" id="GO:0003844">
    <property type="term" value="F:1,4-alpha-glucan branching enzyme activity"/>
    <property type="evidence" value="ECO:0007669"/>
    <property type="project" value="InterPro"/>
</dbReference>
<feature type="binding site" evidence="4">
    <location>
        <position position="462"/>
    </location>
    <ligand>
        <name>substrate</name>
    </ligand>
</feature>
<dbReference type="AlphaFoldDB" id="A0A3D8P797"/>
<evidence type="ECO:0000256" key="4">
    <source>
        <dbReference type="PIRSR" id="PIRSR640042-2"/>
    </source>
</evidence>
<evidence type="ECO:0000256" key="1">
    <source>
        <dbReference type="ARBA" id="ARBA00006821"/>
    </source>
</evidence>
<dbReference type="Gene3D" id="3.40.50.2000">
    <property type="entry name" value="Glycogen Phosphorylase B"/>
    <property type="match status" value="2"/>
</dbReference>
<evidence type="ECO:0000256" key="2">
    <source>
        <dbReference type="ARBA" id="ARBA00023277"/>
    </source>
</evidence>
<dbReference type="InterPro" id="IPR001296">
    <property type="entry name" value="Glyco_trans_1"/>
</dbReference>
<dbReference type="Pfam" id="PF00534">
    <property type="entry name" value="Glycos_transf_1"/>
    <property type="match status" value="1"/>
</dbReference>
<evidence type="ECO:0000256" key="5">
    <source>
        <dbReference type="RuleBase" id="RU361196"/>
    </source>
</evidence>
<dbReference type="GO" id="GO:0030979">
    <property type="term" value="P:alpha-glucan biosynthetic process"/>
    <property type="evidence" value="ECO:0007669"/>
    <property type="project" value="InterPro"/>
</dbReference>
<keyword evidence="2 5" id="KW-0119">Carbohydrate metabolism</keyword>
<dbReference type="Pfam" id="PF03065">
    <property type="entry name" value="Glyco_hydro_57"/>
    <property type="match status" value="1"/>
</dbReference>
<dbReference type="Pfam" id="PF09210">
    <property type="entry name" value="BE_C"/>
    <property type="match status" value="1"/>
</dbReference>
<dbReference type="PANTHER" id="PTHR41695:SF1">
    <property type="entry name" value="1,4-ALPHA-GLUCAN BRANCHING ENZYME TK1436"/>
    <property type="match status" value="1"/>
</dbReference>
<evidence type="ECO:0000313" key="10">
    <source>
        <dbReference type="EMBL" id="RDV84295.1"/>
    </source>
</evidence>
<dbReference type="InterPro" id="IPR011330">
    <property type="entry name" value="Glyco_hydro/deAcase_b/a-brl"/>
</dbReference>
<dbReference type="CDD" id="cd03801">
    <property type="entry name" value="GT4_PimA-like"/>
    <property type="match status" value="1"/>
</dbReference>
<comment type="caution">
    <text evidence="10">The sequence shown here is derived from an EMBL/GenBank/DDBJ whole genome shotgun (WGS) entry which is preliminary data.</text>
</comment>
<dbReference type="InterPro" id="IPR028995">
    <property type="entry name" value="Glyco_hydro_57/38_cen_sf"/>
</dbReference>
<dbReference type="Gene3D" id="3.20.110.10">
    <property type="entry name" value="Glycoside hydrolase 38, N terminal domain"/>
    <property type="match status" value="1"/>
</dbReference>
<evidence type="ECO:0000259" key="6">
    <source>
        <dbReference type="Pfam" id="PF00534"/>
    </source>
</evidence>
<feature type="binding site" evidence="4">
    <location>
        <position position="402"/>
    </location>
    <ligand>
        <name>substrate</name>
    </ligand>
</feature>
<feature type="domain" description="Glycoside hydrolase family 57 N-terminal" evidence="7">
    <location>
        <begin position="7"/>
        <end position="258"/>
    </location>
</feature>
<dbReference type="GO" id="GO:0005576">
    <property type="term" value="C:extracellular region"/>
    <property type="evidence" value="ECO:0007669"/>
    <property type="project" value="TreeGrafter"/>
</dbReference>
<dbReference type="Gene3D" id="1.20.1430.10">
    <property type="entry name" value="Families 57/38 glycoside transferase, middle domain"/>
    <property type="match status" value="1"/>
</dbReference>
<reference evidence="10 11" key="1">
    <citation type="submission" date="2018-08" db="EMBL/GenBank/DDBJ databases">
        <title>Form III RuBisCO-mediated autotrophy in Thermodesulfobium bacteria.</title>
        <authorList>
            <person name="Toshchakov S.V."/>
            <person name="Kublanov I.V."/>
            <person name="Frolov E."/>
            <person name="Bonch-Osmolovskaya E.A."/>
            <person name="Tourova T.P."/>
            <person name="Chernych N.A."/>
            <person name="Lebedinsky A.V."/>
        </authorList>
    </citation>
    <scope>NUCLEOTIDE SEQUENCE [LARGE SCALE GENOMIC DNA]</scope>
    <source>
        <strain evidence="10 11">SR</strain>
    </source>
</reference>
<dbReference type="InterPro" id="IPR004300">
    <property type="entry name" value="Glyco_hydro_57_N"/>
</dbReference>
<name>A0A3D8P797_9THEO</name>
<dbReference type="InterPro" id="IPR040042">
    <property type="entry name" value="Branching_enz_MT3115-like"/>
</dbReference>
<evidence type="ECO:0000256" key="3">
    <source>
        <dbReference type="PIRSR" id="PIRSR640042-1"/>
    </source>
</evidence>
<dbReference type="Pfam" id="PF13439">
    <property type="entry name" value="Glyco_transf_4"/>
    <property type="match status" value="1"/>
</dbReference>
<dbReference type="InterPro" id="IPR037090">
    <property type="entry name" value="57_glycoside_trans_central"/>
</dbReference>
<dbReference type="PANTHER" id="PTHR41695">
    <property type="entry name" value="1,4-ALPHA-GLUCAN BRANCHING ENZYME RV3031-RELATED"/>
    <property type="match status" value="1"/>
</dbReference>
<feature type="active site" description="Proton donor" evidence="3">
    <location>
        <position position="348"/>
    </location>
</feature>
<accession>A0A3D8P797</accession>
<keyword evidence="11" id="KW-1185">Reference proteome</keyword>
<feature type="binding site" evidence="4">
    <location>
        <position position="240"/>
    </location>
    <ligand>
        <name>substrate</name>
    </ligand>
</feature>
<feature type="domain" description="Glycosyltransferase subfamily 4-like N-terminal" evidence="9">
    <location>
        <begin position="550"/>
        <end position="721"/>
    </location>
</feature>
<organism evidence="10 11">
    <name type="scientific">Ammonifex thiophilus</name>
    <dbReference type="NCBI Taxonomy" id="444093"/>
    <lineage>
        <taxon>Bacteria</taxon>
        <taxon>Bacillati</taxon>
        <taxon>Bacillota</taxon>
        <taxon>Clostridia</taxon>
        <taxon>Thermoanaerobacterales</taxon>
        <taxon>Thermoanaerobacteraceae</taxon>
        <taxon>Ammonifex</taxon>
    </lineage>
</organism>